<evidence type="ECO:0000256" key="2">
    <source>
        <dbReference type="ARBA" id="ARBA00022448"/>
    </source>
</evidence>
<feature type="transmembrane region" description="Helical" evidence="6">
    <location>
        <begin position="389"/>
        <end position="407"/>
    </location>
</feature>
<organism evidence="8 9">
    <name type="scientific">Henosepilachna vigintioctopunctata</name>
    <dbReference type="NCBI Taxonomy" id="420089"/>
    <lineage>
        <taxon>Eukaryota</taxon>
        <taxon>Metazoa</taxon>
        <taxon>Ecdysozoa</taxon>
        <taxon>Arthropoda</taxon>
        <taxon>Hexapoda</taxon>
        <taxon>Insecta</taxon>
        <taxon>Pterygota</taxon>
        <taxon>Neoptera</taxon>
        <taxon>Endopterygota</taxon>
        <taxon>Coleoptera</taxon>
        <taxon>Polyphaga</taxon>
        <taxon>Cucujiformia</taxon>
        <taxon>Coccinelloidea</taxon>
        <taxon>Coccinellidae</taxon>
        <taxon>Epilachninae</taxon>
        <taxon>Epilachnini</taxon>
        <taxon>Henosepilachna</taxon>
    </lineage>
</organism>
<feature type="transmembrane region" description="Helical" evidence="6">
    <location>
        <begin position="67"/>
        <end position="88"/>
    </location>
</feature>
<accession>A0AAW1UJW2</accession>
<keyword evidence="4 6" id="KW-1133">Transmembrane helix</keyword>
<dbReference type="AlphaFoldDB" id="A0AAW1UJW2"/>
<feature type="transmembrane region" description="Helical" evidence="6">
    <location>
        <begin position="483"/>
        <end position="500"/>
    </location>
</feature>
<evidence type="ECO:0000256" key="5">
    <source>
        <dbReference type="ARBA" id="ARBA00023136"/>
    </source>
</evidence>
<sequence length="510" mass="57799">MARVHPESLSRLTMEDIIEETGWGLYSKVMVGVTSACAFCQAVAILALCLALPLAMCDSFMNESTVLTVNLCFFLGRAIGGFILNSMSDITGRLWLLPNSLLVIFCSAFLAAFSHSGSSLSVALFILGSGLEANIRASKIHLAEILPKNKRGFYFIIPSFFWSVGYILMIGCGWKLSQHVIVEHRGTEMKLTAWRLLFAIAGGCNILVACITALVQPSPRYRLLMKQYTLANLSLKLFYSINKSKYSETWPLREEDITGIISDFQINTERRPLNCTEQMRLLLRRMFKTVCLLFKRRFIITTTGLILVRILFFFGIVPVHLLMTKTLLIQNSTCEISGYDLFHLYRPVDKDCKLRTNMVFFPTFLLLAPNIMLGQLFILHLVDHIGRRLIIVFGSFLCAITASALTYWDMDLFFWNQQFYIKIVFCAIFLIGYSIVQHTLEIIETEAFPTVARGTAAGIVSFYPNFIFCVVCTVWYMSCGVTYISLGLIFAISILVTYFLPELRRLPMVE</sequence>
<gene>
    <name evidence="8" type="ORF">WA026_014469</name>
</gene>
<evidence type="ECO:0000256" key="6">
    <source>
        <dbReference type="SAM" id="Phobius"/>
    </source>
</evidence>
<feature type="transmembrane region" description="Helical" evidence="6">
    <location>
        <begin position="419"/>
        <end position="436"/>
    </location>
</feature>
<protein>
    <recommendedName>
        <fullName evidence="7">Major facilitator superfamily (MFS) profile domain-containing protein</fullName>
    </recommendedName>
</protein>
<feature type="transmembrane region" description="Helical" evidence="6">
    <location>
        <begin position="456"/>
        <end position="477"/>
    </location>
</feature>
<dbReference type="InterPro" id="IPR011701">
    <property type="entry name" value="MFS"/>
</dbReference>
<feature type="transmembrane region" description="Helical" evidence="6">
    <location>
        <begin position="298"/>
        <end position="323"/>
    </location>
</feature>
<dbReference type="SUPFAM" id="SSF103473">
    <property type="entry name" value="MFS general substrate transporter"/>
    <property type="match status" value="1"/>
</dbReference>
<dbReference type="GO" id="GO:0022857">
    <property type="term" value="F:transmembrane transporter activity"/>
    <property type="evidence" value="ECO:0007669"/>
    <property type="project" value="InterPro"/>
</dbReference>
<dbReference type="PANTHER" id="PTHR23511:SF5">
    <property type="entry name" value="MAJOR FACILITATOR-TYPE TRANSPORTER HXNZ-RELATED"/>
    <property type="match status" value="1"/>
</dbReference>
<dbReference type="Pfam" id="PF07690">
    <property type="entry name" value="MFS_1"/>
    <property type="match status" value="1"/>
</dbReference>
<proteinExistence type="predicted"/>
<keyword evidence="9" id="KW-1185">Reference proteome</keyword>
<keyword evidence="2" id="KW-0813">Transport</keyword>
<feature type="transmembrane region" description="Helical" evidence="6">
    <location>
        <begin position="152"/>
        <end position="176"/>
    </location>
</feature>
<dbReference type="InterPro" id="IPR036259">
    <property type="entry name" value="MFS_trans_sf"/>
</dbReference>
<dbReference type="PROSITE" id="PS50850">
    <property type="entry name" value="MFS"/>
    <property type="match status" value="1"/>
</dbReference>
<evidence type="ECO:0000256" key="3">
    <source>
        <dbReference type="ARBA" id="ARBA00022692"/>
    </source>
</evidence>
<dbReference type="Gene3D" id="1.20.1250.20">
    <property type="entry name" value="MFS general substrate transporter like domains"/>
    <property type="match status" value="1"/>
</dbReference>
<name>A0AAW1UJW2_9CUCU</name>
<dbReference type="PANTHER" id="PTHR23511">
    <property type="entry name" value="SYNAPTIC VESICLE GLYCOPROTEIN 2"/>
    <property type="match status" value="1"/>
</dbReference>
<dbReference type="EMBL" id="JARQZJ010000067">
    <property type="protein sequence ID" value="KAK9881121.1"/>
    <property type="molecule type" value="Genomic_DNA"/>
</dbReference>
<evidence type="ECO:0000256" key="1">
    <source>
        <dbReference type="ARBA" id="ARBA00004141"/>
    </source>
</evidence>
<comment type="subcellular location">
    <subcellularLocation>
        <location evidence="1">Membrane</location>
        <topology evidence="1">Multi-pass membrane protein</topology>
    </subcellularLocation>
</comment>
<keyword evidence="3 6" id="KW-0812">Transmembrane</keyword>
<evidence type="ECO:0000259" key="7">
    <source>
        <dbReference type="PROSITE" id="PS50850"/>
    </source>
</evidence>
<feature type="domain" description="Major facilitator superfamily (MFS) profile" evidence="7">
    <location>
        <begin position="30"/>
        <end position="505"/>
    </location>
</feature>
<dbReference type="GO" id="GO:0016020">
    <property type="term" value="C:membrane"/>
    <property type="evidence" value="ECO:0007669"/>
    <property type="project" value="UniProtKB-SubCell"/>
</dbReference>
<feature type="transmembrane region" description="Helical" evidence="6">
    <location>
        <begin position="196"/>
        <end position="215"/>
    </location>
</feature>
<evidence type="ECO:0000256" key="4">
    <source>
        <dbReference type="ARBA" id="ARBA00022989"/>
    </source>
</evidence>
<comment type="caution">
    <text evidence="8">The sequence shown here is derived from an EMBL/GenBank/DDBJ whole genome shotgun (WGS) entry which is preliminary data.</text>
</comment>
<reference evidence="8 9" key="1">
    <citation type="submission" date="2023-03" db="EMBL/GenBank/DDBJ databases">
        <title>Genome insight into feeding habits of ladybird beetles.</title>
        <authorList>
            <person name="Li H.-S."/>
            <person name="Huang Y.-H."/>
            <person name="Pang H."/>
        </authorList>
    </citation>
    <scope>NUCLEOTIDE SEQUENCE [LARGE SCALE GENOMIC DNA]</scope>
    <source>
        <strain evidence="8">SYSU_2023b</strain>
        <tissue evidence="8">Whole body</tissue>
    </source>
</reference>
<feature type="transmembrane region" description="Helical" evidence="6">
    <location>
        <begin position="29"/>
        <end position="55"/>
    </location>
</feature>
<evidence type="ECO:0000313" key="9">
    <source>
        <dbReference type="Proteomes" id="UP001431783"/>
    </source>
</evidence>
<dbReference type="InterPro" id="IPR020846">
    <property type="entry name" value="MFS_dom"/>
</dbReference>
<dbReference type="Proteomes" id="UP001431783">
    <property type="component" value="Unassembled WGS sequence"/>
</dbReference>
<evidence type="ECO:0000313" key="8">
    <source>
        <dbReference type="EMBL" id="KAK9881121.1"/>
    </source>
</evidence>
<feature type="transmembrane region" description="Helical" evidence="6">
    <location>
        <begin position="100"/>
        <end position="131"/>
    </location>
</feature>
<feature type="transmembrane region" description="Helical" evidence="6">
    <location>
        <begin position="359"/>
        <end position="382"/>
    </location>
</feature>
<keyword evidence="5 6" id="KW-0472">Membrane</keyword>